<organism evidence="1 2">
    <name type="scientific">Colletotrichum navitas</name>
    <dbReference type="NCBI Taxonomy" id="681940"/>
    <lineage>
        <taxon>Eukaryota</taxon>
        <taxon>Fungi</taxon>
        <taxon>Dikarya</taxon>
        <taxon>Ascomycota</taxon>
        <taxon>Pezizomycotina</taxon>
        <taxon>Sordariomycetes</taxon>
        <taxon>Hypocreomycetidae</taxon>
        <taxon>Glomerellales</taxon>
        <taxon>Glomerellaceae</taxon>
        <taxon>Colletotrichum</taxon>
        <taxon>Colletotrichum graminicola species complex</taxon>
    </lineage>
</organism>
<dbReference type="AlphaFoldDB" id="A0AAD8PKR6"/>
<evidence type="ECO:0000313" key="2">
    <source>
        <dbReference type="Proteomes" id="UP001230504"/>
    </source>
</evidence>
<reference evidence="1" key="1">
    <citation type="submission" date="2021-06" db="EMBL/GenBank/DDBJ databases">
        <title>Comparative genomics, transcriptomics and evolutionary studies reveal genomic signatures of adaptation to plant cell wall in hemibiotrophic fungi.</title>
        <authorList>
            <consortium name="DOE Joint Genome Institute"/>
            <person name="Baroncelli R."/>
            <person name="Diaz J.F."/>
            <person name="Benocci T."/>
            <person name="Peng M."/>
            <person name="Battaglia E."/>
            <person name="Haridas S."/>
            <person name="Andreopoulos W."/>
            <person name="Labutti K."/>
            <person name="Pangilinan J."/>
            <person name="Floch G.L."/>
            <person name="Makela M.R."/>
            <person name="Henrissat B."/>
            <person name="Grigoriev I.V."/>
            <person name="Crouch J.A."/>
            <person name="De Vries R.P."/>
            <person name="Sukno S.A."/>
            <person name="Thon M.R."/>
        </authorList>
    </citation>
    <scope>NUCLEOTIDE SEQUENCE</scope>
    <source>
        <strain evidence="1">CBS 125086</strain>
    </source>
</reference>
<name>A0AAD8PKR6_9PEZI</name>
<dbReference type="Proteomes" id="UP001230504">
    <property type="component" value="Unassembled WGS sequence"/>
</dbReference>
<proteinExistence type="predicted"/>
<gene>
    <name evidence="1" type="ORF">LY79DRAFT_104488</name>
</gene>
<dbReference type="RefSeq" id="XP_060407391.1">
    <property type="nucleotide sequence ID" value="XM_060550653.1"/>
</dbReference>
<comment type="caution">
    <text evidence="1">The sequence shown here is derived from an EMBL/GenBank/DDBJ whole genome shotgun (WGS) entry which is preliminary data.</text>
</comment>
<evidence type="ECO:0000313" key="1">
    <source>
        <dbReference type="EMBL" id="KAK1566189.1"/>
    </source>
</evidence>
<dbReference type="EMBL" id="JAHLJV010000154">
    <property type="protein sequence ID" value="KAK1566189.1"/>
    <property type="molecule type" value="Genomic_DNA"/>
</dbReference>
<accession>A0AAD8PKR6</accession>
<sequence>MSYSSVQCKFEEHILTALKLPDYFALYGRHEPATRTHASYASARENPESEVWELYGENPEQIKGAMQRMEMPQQFIPLEGIYDFSWV</sequence>
<keyword evidence="2" id="KW-1185">Reference proteome</keyword>
<protein>
    <submittedName>
        <fullName evidence="1">Uncharacterized protein</fullName>
    </submittedName>
</protein>
<dbReference type="GeneID" id="85434893"/>